<dbReference type="Proteomes" id="UP001259572">
    <property type="component" value="Unassembled WGS sequence"/>
</dbReference>
<proteinExistence type="predicted"/>
<comment type="caution">
    <text evidence="2">The sequence shown here is derived from an EMBL/GenBank/DDBJ whole genome shotgun (WGS) entry which is preliminary data.</text>
</comment>
<feature type="compositionally biased region" description="Low complexity" evidence="1">
    <location>
        <begin position="110"/>
        <end position="122"/>
    </location>
</feature>
<feature type="compositionally biased region" description="Gly residues" evidence="1">
    <location>
        <begin position="131"/>
        <end position="159"/>
    </location>
</feature>
<name>A0ABU3QA53_9SPHN</name>
<feature type="region of interest" description="Disordered" evidence="1">
    <location>
        <begin position="77"/>
        <end position="159"/>
    </location>
</feature>
<keyword evidence="3" id="KW-1185">Reference proteome</keyword>
<dbReference type="RefSeq" id="WP_315727265.1">
    <property type="nucleotide sequence ID" value="NZ_JAVUPU010000007.1"/>
</dbReference>
<evidence type="ECO:0000256" key="1">
    <source>
        <dbReference type="SAM" id="MobiDB-lite"/>
    </source>
</evidence>
<evidence type="ECO:0000313" key="3">
    <source>
        <dbReference type="Proteomes" id="UP001259572"/>
    </source>
</evidence>
<gene>
    <name evidence="2" type="ORF">RQX22_14495</name>
</gene>
<reference evidence="2 3" key="1">
    <citation type="submission" date="2023-05" db="EMBL/GenBank/DDBJ databases">
        <authorList>
            <person name="Guo Y."/>
        </authorList>
    </citation>
    <scope>NUCLEOTIDE SEQUENCE [LARGE SCALE GENOMIC DNA]</scope>
    <source>
        <strain evidence="2 3">GR2756</strain>
    </source>
</reference>
<protein>
    <submittedName>
        <fullName evidence="2">Uncharacterized protein</fullName>
    </submittedName>
</protein>
<evidence type="ECO:0000313" key="2">
    <source>
        <dbReference type="EMBL" id="MDT9600167.1"/>
    </source>
</evidence>
<organism evidence="2 3">
    <name type="scientific">Sphingosinicella rhizophila</name>
    <dbReference type="NCBI Taxonomy" id="3050082"/>
    <lineage>
        <taxon>Bacteria</taxon>
        <taxon>Pseudomonadati</taxon>
        <taxon>Pseudomonadota</taxon>
        <taxon>Alphaproteobacteria</taxon>
        <taxon>Sphingomonadales</taxon>
        <taxon>Sphingosinicellaceae</taxon>
        <taxon>Sphingosinicella</taxon>
    </lineage>
</organism>
<dbReference type="EMBL" id="JAVUPU010000007">
    <property type="protein sequence ID" value="MDT9600167.1"/>
    <property type="molecule type" value="Genomic_DNA"/>
</dbReference>
<accession>A0ABU3QA53</accession>
<sequence>MARSATDVMQDILYAAVVDALDALKGASKGVPNTLLRDIGAIHANSTFGDLPKELQAAITANVRSAFNRLLKEGYSVSHADAPPQRHAPPRHDVPRSGRPGGGPGKPGQRRPSGPDRPSGPGKPSGPRPPGGGGRPGASRPGGGRPSGGKPRGPGGGGR</sequence>